<dbReference type="InParanoid" id="D3BJI8"/>
<proteinExistence type="predicted"/>
<name>D3BJI8_HETP5</name>
<dbReference type="RefSeq" id="XP_020430195.1">
    <property type="nucleotide sequence ID" value="XM_020579520.1"/>
</dbReference>
<dbReference type="GeneID" id="31364193"/>
<feature type="region of interest" description="Disordered" evidence="1">
    <location>
        <begin position="218"/>
        <end position="258"/>
    </location>
</feature>
<evidence type="ECO:0000313" key="2">
    <source>
        <dbReference type="EMBL" id="EFA78068.1"/>
    </source>
</evidence>
<protein>
    <submittedName>
        <fullName evidence="2">Uncharacterized protein</fullName>
    </submittedName>
</protein>
<accession>D3BJI8</accession>
<dbReference type="EMBL" id="ADBJ01000038">
    <property type="protein sequence ID" value="EFA78068.1"/>
    <property type="molecule type" value="Genomic_DNA"/>
</dbReference>
<sequence length="300" mass="35589">MIYSIIIKEFIDLEISQLISERVESSKYDYHGVKYHRVQNSIINSEWYDIYYHQLGIVPQLNSLLNLKLVSKQWNSSINKLVNHFRLNKDNYKINSYSHVEPDSIVSLRIDGDNCSATNCNENDILEHWKDKLSLDFCLQIPHEAESNVQAFVDSLMANNQLDSFYFRNYFGSTSECNESLLFDFKKYNKSFKKSEKHALDFEEEINADLYPNHFGQTRPLYYKKPETNKNDDGDEEEDEEEEEEDEDLRFREDDEESQTIFIFENEKKTLEFCELDTWKDEQSQGSFSINLFKNKNTPI</sequence>
<feature type="compositionally biased region" description="Acidic residues" evidence="1">
    <location>
        <begin position="233"/>
        <end position="258"/>
    </location>
</feature>
<dbReference type="AlphaFoldDB" id="D3BJI8"/>
<evidence type="ECO:0000313" key="3">
    <source>
        <dbReference type="Proteomes" id="UP000001396"/>
    </source>
</evidence>
<keyword evidence="3" id="KW-1185">Reference proteome</keyword>
<evidence type="ECO:0000256" key="1">
    <source>
        <dbReference type="SAM" id="MobiDB-lite"/>
    </source>
</evidence>
<dbReference type="Proteomes" id="UP000001396">
    <property type="component" value="Unassembled WGS sequence"/>
</dbReference>
<organism evidence="2 3">
    <name type="scientific">Heterostelium pallidum (strain ATCC 26659 / Pp 5 / PN500)</name>
    <name type="common">Cellular slime mold</name>
    <name type="synonym">Polysphondylium pallidum</name>
    <dbReference type="NCBI Taxonomy" id="670386"/>
    <lineage>
        <taxon>Eukaryota</taxon>
        <taxon>Amoebozoa</taxon>
        <taxon>Evosea</taxon>
        <taxon>Eumycetozoa</taxon>
        <taxon>Dictyostelia</taxon>
        <taxon>Acytosteliales</taxon>
        <taxon>Acytosteliaceae</taxon>
        <taxon>Heterostelium</taxon>
    </lineage>
</organism>
<comment type="caution">
    <text evidence="2">The sequence shown here is derived from an EMBL/GenBank/DDBJ whole genome shotgun (WGS) entry which is preliminary data.</text>
</comment>
<gene>
    <name evidence="2" type="ORF">PPL_08715</name>
</gene>
<reference evidence="2 3" key="1">
    <citation type="journal article" date="2011" name="Genome Res.">
        <title>Phylogeny-wide analysis of social amoeba genomes highlights ancient origins for complex intercellular communication.</title>
        <authorList>
            <person name="Heidel A.J."/>
            <person name="Lawal H.M."/>
            <person name="Felder M."/>
            <person name="Schilde C."/>
            <person name="Helps N.R."/>
            <person name="Tunggal B."/>
            <person name="Rivero F."/>
            <person name="John U."/>
            <person name="Schleicher M."/>
            <person name="Eichinger L."/>
            <person name="Platzer M."/>
            <person name="Noegel A.A."/>
            <person name="Schaap P."/>
            <person name="Gloeckner G."/>
        </authorList>
    </citation>
    <scope>NUCLEOTIDE SEQUENCE [LARGE SCALE GENOMIC DNA]</scope>
    <source>
        <strain evidence="3">ATCC 26659 / Pp 5 / PN500</strain>
    </source>
</reference>